<comment type="caution">
    <text evidence="1">The sequence shown here is derived from an EMBL/GenBank/DDBJ whole genome shotgun (WGS) entry which is preliminary data.</text>
</comment>
<accession>A0A0F9BEJ6</accession>
<dbReference type="EMBL" id="LAZR01038135">
    <property type="protein sequence ID" value="KKL20339.1"/>
    <property type="molecule type" value="Genomic_DNA"/>
</dbReference>
<protein>
    <submittedName>
        <fullName evidence="1">Uncharacterized protein</fullName>
    </submittedName>
</protein>
<gene>
    <name evidence="1" type="ORF">LCGC14_2456440</name>
</gene>
<organism evidence="1">
    <name type="scientific">marine sediment metagenome</name>
    <dbReference type="NCBI Taxonomy" id="412755"/>
    <lineage>
        <taxon>unclassified sequences</taxon>
        <taxon>metagenomes</taxon>
        <taxon>ecological metagenomes</taxon>
    </lineage>
</organism>
<evidence type="ECO:0000313" key="1">
    <source>
        <dbReference type="EMBL" id="KKL20339.1"/>
    </source>
</evidence>
<dbReference type="AlphaFoldDB" id="A0A0F9BEJ6"/>
<sequence length="119" mass="13507">MIHLRTRTELIQFARDNCTSSACERAFLTGKVTVFGGFDPLPPGTVPRWMLCVHSIHGRAWYLAVLADDVGHCFRVREQESNVPWEHWKGSLDDQEFTLKSGDIPIQADAHRRQACQAT</sequence>
<proteinExistence type="predicted"/>
<reference evidence="1" key="1">
    <citation type="journal article" date="2015" name="Nature">
        <title>Complex archaea that bridge the gap between prokaryotes and eukaryotes.</title>
        <authorList>
            <person name="Spang A."/>
            <person name="Saw J.H."/>
            <person name="Jorgensen S.L."/>
            <person name="Zaremba-Niedzwiedzka K."/>
            <person name="Martijn J."/>
            <person name="Lind A.E."/>
            <person name="van Eijk R."/>
            <person name="Schleper C."/>
            <person name="Guy L."/>
            <person name="Ettema T.J."/>
        </authorList>
    </citation>
    <scope>NUCLEOTIDE SEQUENCE</scope>
</reference>
<name>A0A0F9BEJ6_9ZZZZ</name>